<protein>
    <submittedName>
        <fullName evidence="1">Uncharacterized protein</fullName>
    </submittedName>
</protein>
<proteinExistence type="predicted"/>
<dbReference type="Proteomes" id="UP001497644">
    <property type="component" value="Chromosome 3"/>
</dbReference>
<evidence type="ECO:0000313" key="1">
    <source>
        <dbReference type="EMBL" id="CAL1682322.1"/>
    </source>
</evidence>
<reference evidence="1" key="1">
    <citation type="submission" date="2024-04" db="EMBL/GenBank/DDBJ databases">
        <authorList>
            <consortium name="Molecular Ecology Group"/>
        </authorList>
    </citation>
    <scope>NUCLEOTIDE SEQUENCE</scope>
</reference>
<dbReference type="AlphaFoldDB" id="A0AAV2NPD5"/>
<keyword evidence="2" id="KW-1185">Reference proteome</keyword>
<sequence length="593" mass="69244">MSEFREKIKRYLELKTNLDIAARRVINEKRDIHVTAKDYGLQYTILQRKVNILRRLYDYDEECLAYDMAITNVMYGHKTVAEAAKVYKLNPETITKEISKHKYLLSKNITKGPYEYDNFLVEGRVFTFQEELSLLSELRQWKYKSPLPCTCLICAMERLPSLAYQFAKKKYILYPQTWDTYMQADEDWLVDFEMAHNFISKLYPHYKNNVQELYETCKNKQQFSLLFDETNIFKVPECPSSSQMFQNNGRCPTYDNFKRMYNQTFDETTTKISQNTPTVFQNFQKTSELLLNTPIKRKAEEIFQEETTASFVTDQFKNTPLNLTNNVEIASNYDISQKENIDSSRACNQKTSELLLNTPIKLKSEEMFQEETASASFVTDQFKNMLLDVTNNVEIANNYNISQEENFDSSRACNQKTNEILLNTPMKRKAEEMFQEETASDSFVTDQFKNTPLNLTNNVEIASNYNISQKENFDSSRACNQKTSELLLNTPIKLKSEEMFQEETASASFVTDQFKNTLLDVTNNVKIASNYNISQEENFDLSRACNQKTSELRDCYTEWKSKVIFKTGIASVNSVTYKVDNALHEFDKQIEED</sequence>
<evidence type="ECO:0000313" key="2">
    <source>
        <dbReference type="Proteomes" id="UP001497644"/>
    </source>
</evidence>
<gene>
    <name evidence="1" type="ORF">LPLAT_LOCUS8159</name>
</gene>
<organism evidence="1 2">
    <name type="scientific">Lasius platythorax</name>
    <dbReference type="NCBI Taxonomy" id="488582"/>
    <lineage>
        <taxon>Eukaryota</taxon>
        <taxon>Metazoa</taxon>
        <taxon>Ecdysozoa</taxon>
        <taxon>Arthropoda</taxon>
        <taxon>Hexapoda</taxon>
        <taxon>Insecta</taxon>
        <taxon>Pterygota</taxon>
        <taxon>Neoptera</taxon>
        <taxon>Endopterygota</taxon>
        <taxon>Hymenoptera</taxon>
        <taxon>Apocrita</taxon>
        <taxon>Aculeata</taxon>
        <taxon>Formicoidea</taxon>
        <taxon>Formicidae</taxon>
        <taxon>Formicinae</taxon>
        <taxon>Lasius</taxon>
        <taxon>Lasius</taxon>
    </lineage>
</organism>
<accession>A0AAV2NPD5</accession>
<name>A0AAV2NPD5_9HYME</name>
<dbReference type="EMBL" id="OZ034826">
    <property type="protein sequence ID" value="CAL1682322.1"/>
    <property type="molecule type" value="Genomic_DNA"/>
</dbReference>